<proteinExistence type="inferred from homology"/>
<dbReference type="SUPFAM" id="SSF51735">
    <property type="entry name" value="NAD(P)-binding Rossmann-fold domains"/>
    <property type="match status" value="1"/>
</dbReference>
<dbReference type="Pfam" id="PF07993">
    <property type="entry name" value="NAD_binding_4"/>
    <property type="match status" value="1"/>
</dbReference>
<dbReference type="EC" id="1.2.1.84" evidence="1"/>
<evidence type="ECO:0000256" key="1">
    <source>
        <dbReference type="RuleBase" id="RU363097"/>
    </source>
</evidence>
<dbReference type="Proteomes" id="UP001567538">
    <property type="component" value="Unassembled WGS sequence"/>
</dbReference>
<keyword evidence="1" id="KW-0444">Lipid biosynthesis</keyword>
<dbReference type="InterPro" id="IPR013120">
    <property type="entry name" value="FAR_NAD-bd"/>
</dbReference>
<dbReference type="EMBL" id="JBEAFC010000005">
    <property type="protein sequence ID" value="KAL1557192.1"/>
    <property type="molecule type" value="Genomic_DNA"/>
</dbReference>
<reference evidence="3 4" key="1">
    <citation type="submission" date="2024-06" db="EMBL/GenBank/DDBJ databases">
        <title>A chromosome level genome sequence of Diviner's sage (Salvia divinorum).</title>
        <authorList>
            <person name="Ford S.A."/>
            <person name="Ro D.-K."/>
            <person name="Ness R.W."/>
            <person name="Phillips M.A."/>
        </authorList>
    </citation>
    <scope>NUCLEOTIDE SEQUENCE [LARGE SCALE GENOMIC DNA]</scope>
    <source>
        <strain evidence="3">SAF-2024a</strain>
        <tissue evidence="3">Leaf</tissue>
    </source>
</reference>
<gene>
    <name evidence="3" type="ORF">AAHA92_12711</name>
</gene>
<feature type="domain" description="Thioester reductase (TE)" evidence="2">
    <location>
        <begin position="84"/>
        <end position="190"/>
    </location>
</feature>
<protein>
    <recommendedName>
        <fullName evidence="1">Fatty acyl-CoA reductase</fullName>
        <ecNumber evidence="1">1.2.1.84</ecNumber>
    </recommendedName>
</protein>
<accession>A0ABD1HLK5</accession>
<sequence length="194" mass="21329">MLLVSAAAGFYPPTKPYCEGIFPTKFAANHSKMNAFSGKYHQTHSFSTKCCHLPASQLTAAAVDWHKGIGILDFFKGKNIFVIGATGLLGKAVVEKLLRSTSVDKIYLLIKAKDKEAALDRLQREIISSELFACLIEKYGTTYVREKLIPIVGDISKPNIGMDCESIDAVRKNVHVIIQSAASTTFNERLAFQS</sequence>
<comment type="similarity">
    <text evidence="1">Belongs to the fatty acyl-CoA reductase family.</text>
</comment>
<keyword evidence="4" id="KW-1185">Reference proteome</keyword>
<evidence type="ECO:0000259" key="2">
    <source>
        <dbReference type="Pfam" id="PF07993"/>
    </source>
</evidence>
<name>A0ABD1HLK5_SALDI</name>
<evidence type="ECO:0000313" key="4">
    <source>
        <dbReference type="Proteomes" id="UP001567538"/>
    </source>
</evidence>
<dbReference type="InterPro" id="IPR026055">
    <property type="entry name" value="FAR"/>
</dbReference>
<dbReference type="PANTHER" id="PTHR11011">
    <property type="entry name" value="MALE STERILITY PROTEIN 2-RELATED"/>
    <property type="match status" value="1"/>
</dbReference>
<dbReference type="InterPro" id="IPR036291">
    <property type="entry name" value="NAD(P)-bd_dom_sf"/>
</dbReference>
<evidence type="ECO:0000313" key="3">
    <source>
        <dbReference type="EMBL" id="KAL1557192.1"/>
    </source>
</evidence>
<organism evidence="3 4">
    <name type="scientific">Salvia divinorum</name>
    <name type="common">Maria pastora</name>
    <name type="synonym">Diviner's sage</name>
    <dbReference type="NCBI Taxonomy" id="28513"/>
    <lineage>
        <taxon>Eukaryota</taxon>
        <taxon>Viridiplantae</taxon>
        <taxon>Streptophyta</taxon>
        <taxon>Embryophyta</taxon>
        <taxon>Tracheophyta</taxon>
        <taxon>Spermatophyta</taxon>
        <taxon>Magnoliopsida</taxon>
        <taxon>eudicotyledons</taxon>
        <taxon>Gunneridae</taxon>
        <taxon>Pentapetalae</taxon>
        <taxon>asterids</taxon>
        <taxon>lamiids</taxon>
        <taxon>Lamiales</taxon>
        <taxon>Lamiaceae</taxon>
        <taxon>Nepetoideae</taxon>
        <taxon>Mentheae</taxon>
        <taxon>Salviinae</taxon>
        <taxon>Salvia</taxon>
        <taxon>Salvia subgen. Calosphace</taxon>
    </lineage>
</organism>
<comment type="function">
    <text evidence="1">Catalyzes the reduction of fatty acyl-CoA to fatty alcohols.</text>
</comment>
<dbReference type="PANTHER" id="PTHR11011:SF45">
    <property type="entry name" value="FATTY ACYL-COA REDUCTASE CG8306-RELATED"/>
    <property type="match status" value="1"/>
</dbReference>
<dbReference type="AlphaFoldDB" id="A0ABD1HLK5"/>
<keyword evidence="1" id="KW-0443">Lipid metabolism</keyword>
<keyword evidence="1" id="KW-0521">NADP</keyword>
<comment type="caution">
    <text evidence="3">The sequence shown here is derived from an EMBL/GenBank/DDBJ whole genome shotgun (WGS) entry which is preliminary data.</text>
</comment>
<comment type="catalytic activity">
    <reaction evidence="1">
        <text>a long-chain fatty acyl-CoA + 2 NADPH + 2 H(+) = a long-chain primary fatty alcohol + 2 NADP(+) + CoA</text>
        <dbReference type="Rhea" id="RHEA:52716"/>
        <dbReference type="ChEBI" id="CHEBI:15378"/>
        <dbReference type="ChEBI" id="CHEBI:57287"/>
        <dbReference type="ChEBI" id="CHEBI:57783"/>
        <dbReference type="ChEBI" id="CHEBI:58349"/>
        <dbReference type="ChEBI" id="CHEBI:77396"/>
        <dbReference type="ChEBI" id="CHEBI:83139"/>
        <dbReference type="EC" id="1.2.1.84"/>
    </reaction>
</comment>
<dbReference type="GO" id="GO:0006629">
    <property type="term" value="P:lipid metabolic process"/>
    <property type="evidence" value="ECO:0007669"/>
    <property type="project" value="UniProtKB-KW"/>
</dbReference>
<dbReference type="Gene3D" id="3.40.50.720">
    <property type="entry name" value="NAD(P)-binding Rossmann-like Domain"/>
    <property type="match status" value="1"/>
</dbReference>
<keyword evidence="1 3" id="KW-0560">Oxidoreductase</keyword>
<dbReference type="GO" id="GO:0102965">
    <property type="term" value="F:alcohol-forming long-chain fatty acyl-CoA reductase activity"/>
    <property type="evidence" value="ECO:0007669"/>
    <property type="project" value="UniProtKB-EC"/>
</dbReference>